<comment type="caution">
    <text evidence="1">The sequence shown here is derived from an EMBL/GenBank/DDBJ whole genome shotgun (WGS) entry which is preliminary data.</text>
</comment>
<dbReference type="EMBL" id="CAVMJV010000050">
    <property type="protein sequence ID" value="CAK5083253.1"/>
    <property type="molecule type" value="Genomic_DNA"/>
</dbReference>
<organism evidence="1 2">
    <name type="scientific">Meloidogyne enterolobii</name>
    <name type="common">Root-knot nematode worm</name>
    <name type="synonym">Meloidogyne mayaguensis</name>
    <dbReference type="NCBI Taxonomy" id="390850"/>
    <lineage>
        <taxon>Eukaryota</taxon>
        <taxon>Metazoa</taxon>
        <taxon>Ecdysozoa</taxon>
        <taxon>Nematoda</taxon>
        <taxon>Chromadorea</taxon>
        <taxon>Rhabditida</taxon>
        <taxon>Tylenchina</taxon>
        <taxon>Tylenchomorpha</taxon>
        <taxon>Tylenchoidea</taxon>
        <taxon>Meloidogynidae</taxon>
        <taxon>Meloidogyninae</taxon>
        <taxon>Meloidogyne</taxon>
    </lineage>
</organism>
<accession>A0ACB0ZW93</accession>
<proteinExistence type="predicted"/>
<keyword evidence="2" id="KW-1185">Reference proteome</keyword>
<evidence type="ECO:0000313" key="2">
    <source>
        <dbReference type="Proteomes" id="UP001497535"/>
    </source>
</evidence>
<name>A0ACB0ZW93_MELEN</name>
<evidence type="ECO:0000313" key="1">
    <source>
        <dbReference type="EMBL" id="CAK5083253.1"/>
    </source>
</evidence>
<sequence length="93" mass="11756">MIVSLWVLRVGRKRFEYFDEKWLLSEWKVYREDDCELNEFPLKELFLQFPPTYPWSEEPGNHNTLMKTRLKFWFFLRHLRIRSQNFIENEIWP</sequence>
<dbReference type="Proteomes" id="UP001497535">
    <property type="component" value="Unassembled WGS sequence"/>
</dbReference>
<reference evidence="1" key="1">
    <citation type="submission" date="2023-11" db="EMBL/GenBank/DDBJ databases">
        <authorList>
            <person name="Poullet M."/>
        </authorList>
    </citation>
    <scope>NUCLEOTIDE SEQUENCE</scope>
    <source>
        <strain evidence="1">E1834</strain>
    </source>
</reference>
<gene>
    <name evidence="1" type="ORF">MENTE1834_LOCUS30577</name>
</gene>
<protein>
    <submittedName>
        <fullName evidence="1">Uncharacterized protein</fullName>
    </submittedName>
</protein>